<reference evidence="2" key="1">
    <citation type="journal article" date="2012" name="Nature">
        <title>The tomato genome sequence provides insights into fleshy fruit evolution.</title>
        <authorList>
            <consortium name="Tomato Genome Consortium"/>
        </authorList>
    </citation>
    <scope>NUCLEOTIDE SEQUENCE [LARGE SCALE GENOMIC DNA]</scope>
    <source>
        <strain evidence="2">cv. Heinz 1706</strain>
    </source>
</reference>
<proteinExistence type="predicted"/>
<dbReference type="Gramene" id="Solyc07g025410.1.1">
    <property type="protein sequence ID" value="Solyc07g025410.1.1.1"/>
    <property type="gene ID" value="Solyc07g025410.1"/>
</dbReference>
<sequence>MFLSYRGVWWFIRVSKGYVFLRVFLLFTNFYDLVFICFGISYVLGFTVS</sequence>
<feature type="transmembrane region" description="Helical" evidence="1">
    <location>
        <begin position="20"/>
        <end position="44"/>
    </location>
</feature>
<protein>
    <submittedName>
        <fullName evidence="2">Uncharacterized protein</fullName>
    </submittedName>
</protein>
<dbReference type="EnsemblPlants" id="Solyc07g025410.1.1">
    <property type="protein sequence ID" value="Solyc07g025410.1.1.1"/>
    <property type="gene ID" value="Solyc07g025410.1"/>
</dbReference>
<dbReference type="PaxDb" id="4081-Solyc07g025410.1.1"/>
<reference evidence="2" key="2">
    <citation type="submission" date="2019-01" db="UniProtKB">
        <authorList>
            <consortium name="EnsemblPlants"/>
        </authorList>
    </citation>
    <scope>IDENTIFICATION</scope>
    <source>
        <strain evidence="2">cv. Heinz 1706</strain>
    </source>
</reference>
<dbReference type="Proteomes" id="UP000004994">
    <property type="component" value="Chromosome 7"/>
</dbReference>
<evidence type="ECO:0000256" key="1">
    <source>
        <dbReference type="SAM" id="Phobius"/>
    </source>
</evidence>
<keyword evidence="1" id="KW-0812">Transmembrane</keyword>
<dbReference type="InParanoid" id="A0A3Q7H7F0"/>
<evidence type="ECO:0000313" key="3">
    <source>
        <dbReference type="Proteomes" id="UP000004994"/>
    </source>
</evidence>
<dbReference type="AlphaFoldDB" id="A0A3Q7H7F0"/>
<accession>A0A3Q7H7F0</accession>
<keyword evidence="3" id="KW-1185">Reference proteome</keyword>
<name>A0A3Q7H7F0_SOLLC</name>
<keyword evidence="1" id="KW-1133">Transmembrane helix</keyword>
<evidence type="ECO:0000313" key="2">
    <source>
        <dbReference type="EnsemblPlants" id="Solyc07g025410.1.1.1"/>
    </source>
</evidence>
<keyword evidence="1" id="KW-0472">Membrane</keyword>
<organism evidence="2">
    <name type="scientific">Solanum lycopersicum</name>
    <name type="common">Tomato</name>
    <name type="synonym">Lycopersicon esculentum</name>
    <dbReference type="NCBI Taxonomy" id="4081"/>
    <lineage>
        <taxon>Eukaryota</taxon>
        <taxon>Viridiplantae</taxon>
        <taxon>Streptophyta</taxon>
        <taxon>Embryophyta</taxon>
        <taxon>Tracheophyta</taxon>
        <taxon>Spermatophyta</taxon>
        <taxon>Magnoliopsida</taxon>
        <taxon>eudicotyledons</taxon>
        <taxon>Gunneridae</taxon>
        <taxon>Pentapetalae</taxon>
        <taxon>asterids</taxon>
        <taxon>lamiids</taxon>
        <taxon>Solanales</taxon>
        <taxon>Solanaceae</taxon>
        <taxon>Solanoideae</taxon>
        <taxon>Solaneae</taxon>
        <taxon>Solanum</taxon>
        <taxon>Solanum subgen. Lycopersicon</taxon>
    </lineage>
</organism>